<dbReference type="PANTHER" id="PTHR32196:SF72">
    <property type="entry name" value="RIBOSE IMPORT PERMEASE PROTEIN RBSC"/>
    <property type="match status" value="1"/>
</dbReference>
<evidence type="ECO:0000256" key="4">
    <source>
        <dbReference type="ARBA" id="ARBA00022989"/>
    </source>
</evidence>
<keyword evidence="5 7" id="KW-0472">Membrane</keyword>
<evidence type="ECO:0000313" key="9">
    <source>
        <dbReference type="Proteomes" id="UP000199118"/>
    </source>
</evidence>
<dbReference type="Pfam" id="PF02653">
    <property type="entry name" value="BPD_transp_2"/>
    <property type="match status" value="1"/>
</dbReference>
<dbReference type="InterPro" id="IPR001851">
    <property type="entry name" value="ABC_transp_permease"/>
</dbReference>
<dbReference type="OrthoDB" id="9784538at2"/>
<feature type="transmembrane region" description="Helical" evidence="7">
    <location>
        <begin position="98"/>
        <end position="118"/>
    </location>
</feature>
<proteinExistence type="predicted"/>
<feature type="transmembrane region" description="Helical" evidence="7">
    <location>
        <begin position="247"/>
        <end position="265"/>
    </location>
</feature>
<feature type="transmembrane region" description="Helical" evidence="7">
    <location>
        <begin position="68"/>
        <end position="91"/>
    </location>
</feature>
<dbReference type="GO" id="GO:0022857">
    <property type="term" value="F:transmembrane transporter activity"/>
    <property type="evidence" value="ECO:0007669"/>
    <property type="project" value="InterPro"/>
</dbReference>
<dbReference type="PANTHER" id="PTHR32196">
    <property type="entry name" value="ABC TRANSPORTER PERMEASE PROTEIN YPHD-RELATED-RELATED"/>
    <property type="match status" value="1"/>
</dbReference>
<name>A0A1H3DM86_9RHOB</name>
<evidence type="ECO:0000256" key="3">
    <source>
        <dbReference type="ARBA" id="ARBA00022692"/>
    </source>
</evidence>
<organism evidence="8 9">
    <name type="scientific">Albimonas donghaensis</name>
    <dbReference type="NCBI Taxonomy" id="356660"/>
    <lineage>
        <taxon>Bacteria</taxon>
        <taxon>Pseudomonadati</taxon>
        <taxon>Pseudomonadota</taxon>
        <taxon>Alphaproteobacteria</taxon>
        <taxon>Rhodobacterales</taxon>
        <taxon>Paracoccaceae</taxon>
        <taxon>Albimonas</taxon>
    </lineage>
</organism>
<keyword evidence="2" id="KW-1003">Cell membrane</keyword>
<reference evidence="8 9" key="1">
    <citation type="submission" date="2016-10" db="EMBL/GenBank/DDBJ databases">
        <authorList>
            <person name="de Groot N.N."/>
        </authorList>
    </citation>
    <scope>NUCLEOTIDE SEQUENCE [LARGE SCALE GENOMIC DNA]</scope>
    <source>
        <strain evidence="8 9">DSM 17890</strain>
    </source>
</reference>
<protein>
    <submittedName>
        <fullName evidence="8">Monosaccharide ABC transporter membrane protein, CUT2 family</fullName>
    </submittedName>
</protein>
<keyword evidence="9" id="KW-1185">Reference proteome</keyword>
<feature type="transmembrane region" description="Helical" evidence="7">
    <location>
        <begin position="124"/>
        <end position="147"/>
    </location>
</feature>
<dbReference type="AlphaFoldDB" id="A0A1H3DM86"/>
<feature type="transmembrane region" description="Helical" evidence="7">
    <location>
        <begin position="277"/>
        <end position="294"/>
    </location>
</feature>
<sequence length="351" mass="36234">MTSSATPSVPPTAETPSGTAPAETAPVRKPRRRFGLHVLGPLMALVALIVLGAFLNDNFLSAANVQNVLARSAFIGIIAVGMTFVITAGGIDLSVGSMAAFTAAITILAMNALVAPLGVSVLTIALGMGVALLAGLAAGLVNGALVARVRIEPFIVTLGAMGVYRSLTTWLADGGTLSLNYELRTLYRPVYYDGPFGISWPIIVFALVAILGELAMRSAPFGRHCAAIGANEQVARWSAVRVDGTRMATYALLGLLVGVATIMYVPRLGSASGGTGMLWELEAIAAVIIGGTVLKGGFGRVWGAVVGVLILSLIDNILNLASIVSPYLNGAIQGVIVILAVVLQRERKADS</sequence>
<feature type="region of interest" description="Disordered" evidence="6">
    <location>
        <begin position="1"/>
        <end position="27"/>
    </location>
</feature>
<comment type="subcellular location">
    <subcellularLocation>
        <location evidence="1">Cell membrane</location>
        <topology evidence="1">Multi-pass membrane protein</topology>
    </subcellularLocation>
</comment>
<feature type="transmembrane region" description="Helical" evidence="7">
    <location>
        <begin position="301"/>
        <end position="318"/>
    </location>
</feature>
<dbReference type="STRING" id="356660.SAMN05444336_10871"/>
<evidence type="ECO:0000313" key="8">
    <source>
        <dbReference type="EMBL" id="SDX67526.1"/>
    </source>
</evidence>
<keyword evidence="4 7" id="KW-1133">Transmembrane helix</keyword>
<dbReference type="GO" id="GO:0005886">
    <property type="term" value="C:plasma membrane"/>
    <property type="evidence" value="ECO:0007669"/>
    <property type="project" value="UniProtKB-SubCell"/>
</dbReference>
<dbReference type="Proteomes" id="UP000199118">
    <property type="component" value="Unassembled WGS sequence"/>
</dbReference>
<evidence type="ECO:0000256" key="5">
    <source>
        <dbReference type="ARBA" id="ARBA00023136"/>
    </source>
</evidence>
<evidence type="ECO:0000256" key="1">
    <source>
        <dbReference type="ARBA" id="ARBA00004651"/>
    </source>
</evidence>
<feature type="transmembrane region" description="Helical" evidence="7">
    <location>
        <begin position="192"/>
        <end position="214"/>
    </location>
</feature>
<evidence type="ECO:0000256" key="7">
    <source>
        <dbReference type="SAM" id="Phobius"/>
    </source>
</evidence>
<dbReference type="CDD" id="cd06579">
    <property type="entry name" value="TM_PBP1_transp_AraH_like"/>
    <property type="match status" value="1"/>
</dbReference>
<evidence type="ECO:0000256" key="6">
    <source>
        <dbReference type="SAM" id="MobiDB-lite"/>
    </source>
</evidence>
<evidence type="ECO:0000256" key="2">
    <source>
        <dbReference type="ARBA" id="ARBA00022475"/>
    </source>
</evidence>
<accession>A0A1H3DM86</accession>
<feature type="transmembrane region" description="Helical" evidence="7">
    <location>
        <begin position="34"/>
        <end position="56"/>
    </location>
</feature>
<dbReference type="EMBL" id="FNMZ01000008">
    <property type="protein sequence ID" value="SDX67526.1"/>
    <property type="molecule type" value="Genomic_DNA"/>
</dbReference>
<feature type="transmembrane region" description="Helical" evidence="7">
    <location>
        <begin position="324"/>
        <end position="343"/>
    </location>
</feature>
<keyword evidence="3 7" id="KW-0812">Transmembrane</keyword>
<gene>
    <name evidence="8" type="ORF">SAMN05444336_10871</name>
</gene>